<dbReference type="STRING" id="9986.ENSOCUP00000018096"/>
<reference evidence="5 6" key="1">
    <citation type="journal article" date="2011" name="Nature">
        <title>A high-resolution map of human evolutionary constraint using 29 mammals.</title>
        <authorList>
            <person name="Lindblad-Toh K."/>
            <person name="Garber M."/>
            <person name="Zuk O."/>
            <person name="Lin M.F."/>
            <person name="Parker B.J."/>
            <person name="Washietl S."/>
            <person name="Kheradpour P."/>
            <person name="Ernst J."/>
            <person name="Jordan G."/>
            <person name="Mauceli E."/>
            <person name="Ward L.D."/>
            <person name="Lowe C.B."/>
            <person name="Holloway A.K."/>
            <person name="Clamp M."/>
            <person name="Gnerre S."/>
            <person name="Alfoldi J."/>
            <person name="Beal K."/>
            <person name="Chang J."/>
            <person name="Clawson H."/>
            <person name="Cuff J."/>
            <person name="Di Palma F."/>
            <person name="Fitzgerald S."/>
            <person name="Flicek P."/>
            <person name="Guttman M."/>
            <person name="Hubisz M.J."/>
            <person name="Jaffe D.B."/>
            <person name="Jungreis I."/>
            <person name="Kent W.J."/>
            <person name="Kostka D."/>
            <person name="Lara M."/>
            <person name="Martins A.L."/>
            <person name="Massingham T."/>
            <person name="Moltke I."/>
            <person name="Raney B.J."/>
            <person name="Rasmussen M.D."/>
            <person name="Robinson J."/>
            <person name="Stark A."/>
            <person name="Vilella A.J."/>
            <person name="Wen J."/>
            <person name="Xie X."/>
            <person name="Zody M.C."/>
            <person name="Baldwin J."/>
            <person name="Bloom T."/>
            <person name="Chin C.W."/>
            <person name="Heiman D."/>
            <person name="Nicol R."/>
            <person name="Nusbaum C."/>
            <person name="Young S."/>
            <person name="Wilkinson J."/>
            <person name="Worley K.C."/>
            <person name="Kovar C.L."/>
            <person name="Muzny D.M."/>
            <person name="Gibbs R.A."/>
            <person name="Cree A."/>
            <person name="Dihn H.H."/>
            <person name="Fowler G."/>
            <person name="Jhangiani S."/>
            <person name="Joshi V."/>
            <person name="Lee S."/>
            <person name="Lewis L.R."/>
            <person name="Nazareth L.V."/>
            <person name="Okwuonu G."/>
            <person name="Santibanez J."/>
            <person name="Warren W.C."/>
            <person name="Mardis E.R."/>
            <person name="Weinstock G.M."/>
            <person name="Wilson R.K."/>
            <person name="Delehaunty K."/>
            <person name="Dooling D."/>
            <person name="Fronik C."/>
            <person name="Fulton L."/>
            <person name="Fulton B."/>
            <person name="Graves T."/>
            <person name="Minx P."/>
            <person name="Sodergren E."/>
            <person name="Birney E."/>
            <person name="Margulies E.H."/>
            <person name="Herrero J."/>
            <person name="Green E.D."/>
            <person name="Haussler D."/>
            <person name="Siepel A."/>
            <person name="Goldman N."/>
            <person name="Pollard K.S."/>
            <person name="Pedersen J.S."/>
            <person name="Lander E.S."/>
            <person name="Kellis M."/>
        </authorList>
    </citation>
    <scope>NUCLEOTIDE SEQUENCE [LARGE SCALE GENOMIC DNA]</scope>
    <source>
        <strain evidence="6">Thorbecke</strain>
    </source>
</reference>
<dbReference type="GeneID" id="100357709"/>
<evidence type="ECO:0000256" key="3">
    <source>
        <dbReference type="SAM" id="SignalP"/>
    </source>
</evidence>
<dbReference type="InterPro" id="IPR023796">
    <property type="entry name" value="Serpin_dom"/>
</dbReference>
<dbReference type="SMR" id="G1TM88"/>
<dbReference type="PaxDb" id="9986-ENSOCUP00000018096"/>
<reference evidence="5" key="3">
    <citation type="submission" date="2025-09" db="UniProtKB">
        <authorList>
            <consortium name="Ensembl"/>
        </authorList>
    </citation>
    <scope>IDENTIFICATION</scope>
    <source>
        <strain evidence="5">Thorbecke</strain>
    </source>
</reference>
<dbReference type="Gene3D" id="3.30.497.10">
    <property type="entry name" value="Antithrombin, subunit I, domain 2"/>
    <property type="match status" value="1"/>
</dbReference>
<sequence length="419" mass="45814">MSTLLALALVVAGLCPAVLCHPAGTAGQETRGQELSEDGRRLAGLVSSNAHFACSLYKQLASTMPHKNLIFSPLSLSTALAFLSLGARNSTLTELLEGLKFNLTETPEMEIHWGFQQLLSALRQPRAQLQLSLGNALFVRESLEMLATFAEGAEKLYGSAAIATDFQDPAAAERLINSYVEKETQGKIVDLIQGLDPQTAMVLVNYIFFKAKWEKPFDPRDTIKSRFQLEKGKWVPVPMMTMEDFATPYFRDQELSCTVVQLNYLGNASAFFILPDEGKMEEVEAKLSPETLSRWRSSVQAKWIDELHLPKFSISSDLNLKDLLSELGIREVFTTHADLSGVMGVKNLAVSQVVHKAVLEVAEKGTEAAAATGVKISLLSGKLGPVTAVHFNRPFLTVITPSNTASVLFLSKVVDPTQA</sequence>
<reference evidence="5" key="2">
    <citation type="submission" date="2025-08" db="UniProtKB">
        <authorList>
            <consortium name="Ensembl"/>
        </authorList>
    </citation>
    <scope>IDENTIFICATION</scope>
    <source>
        <strain evidence="5">Thorbecke</strain>
    </source>
</reference>
<organism evidence="5 6">
    <name type="scientific">Oryctolagus cuniculus</name>
    <name type="common">Rabbit</name>
    <dbReference type="NCBI Taxonomy" id="9986"/>
    <lineage>
        <taxon>Eukaryota</taxon>
        <taxon>Metazoa</taxon>
        <taxon>Chordata</taxon>
        <taxon>Craniata</taxon>
        <taxon>Vertebrata</taxon>
        <taxon>Euteleostomi</taxon>
        <taxon>Mammalia</taxon>
        <taxon>Eutheria</taxon>
        <taxon>Euarchontoglires</taxon>
        <taxon>Glires</taxon>
        <taxon>Lagomorpha</taxon>
        <taxon>Leporidae</taxon>
        <taxon>Oryctolagus</taxon>
    </lineage>
</organism>
<dbReference type="Gene3D" id="2.30.39.10">
    <property type="entry name" value="Alpha-1-antitrypsin, domain 1"/>
    <property type="match status" value="1"/>
</dbReference>
<gene>
    <name evidence="5" type="primary">SERPINA3</name>
</gene>
<dbReference type="Proteomes" id="UP000001811">
    <property type="component" value="Unplaced"/>
</dbReference>
<dbReference type="OMA" id="RHIDELY"/>
<dbReference type="HOGENOM" id="CLU_023330_2_1_1"/>
<evidence type="ECO:0000313" key="6">
    <source>
        <dbReference type="Proteomes" id="UP000001811"/>
    </source>
</evidence>
<dbReference type="PANTHER" id="PTHR11461:SF145">
    <property type="entry name" value="ALPHA-1-ANTICHYMOTRYPSIN"/>
    <property type="match status" value="1"/>
</dbReference>
<comment type="similarity">
    <text evidence="1 2">Belongs to the serpin family.</text>
</comment>
<dbReference type="GeneTree" id="ENSGT00940000154392"/>
<dbReference type="GO" id="GO:0004867">
    <property type="term" value="F:serine-type endopeptidase inhibitor activity"/>
    <property type="evidence" value="ECO:0007669"/>
    <property type="project" value="InterPro"/>
</dbReference>
<evidence type="ECO:0000313" key="5">
    <source>
        <dbReference type="Ensembl" id="ENSOCUP00000018096.2"/>
    </source>
</evidence>
<dbReference type="KEGG" id="ocu:100357709"/>
<dbReference type="SMART" id="SM00093">
    <property type="entry name" value="SERPIN"/>
    <property type="match status" value="1"/>
</dbReference>
<dbReference type="FunFam" id="2.30.39.10:FF:000002">
    <property type="entry name" value="Serpin family D member 1"/>
    <property type="match status" value="1"/>
</dbReference>
<evidence type="ECO:0000259" key="4">
    <source>
        <dbReference type="SMART" id="SM00093"/>
    </source>
</evidence>
<dbReference type="OrthoDB" id="671595at2759"/>
<protein>
    <submittedName>
        <fullName evidence="5">Serpin family A member 3</fullName>
    </submittedName>
</protein>
<evidence type="ECO:0000256" key="2">
    <source>
        <dbReference type="RuleBase" id="RU000411"/>
    </source>
</evidence>
<dbReference type="Bgee" id="ENSOCUG00000026273">
    <property type="expression patterns" value="Expressed in liver and 10 other cell types or tissues"/>
</dbReference>
<dbReference type="FunCoup" id="G1TM88">
    <property type="interactions" value="194"/>
</dbReference>
<dbReference type="AlphaFoldDB" id="G1TM88"/>
<dbReference type="InterPro" id="IPR000215">
    <property type="entry name" value="Serpin_fam"/>
</dbReference>
<dbReference type="PANTHER" id="PTHR11461">
    <property type="entry name" value="SERINE PROTEASE INHIBITOR, SERPIN"/>
    <property type="match status" value="1"/>
</dbReference>
<feature type="domain" description="Serpin" evidence="4">
    <location>
        <begin position="54"/>
        <end position="416"/>
    </location>
</feature>
<feature type="signal peptide" evidence="3">
    <location>
        <begin position="1"/>
        <end position="20"/>
    </location>
</feature>
<proteinExistence type="inferred from homology"/>
<name>G1TM88_RABIT</name>
<dbReference type="InterPro" id="IPR042185">
    <property type="entry name" value="Serpin_sf_2"/>
</dbReference>
<accession>G1TM88</accession>
<keyword evidence="6" id="KW-1185">Reference proteome</keyword>
<dbReference type="InterPro" id="IPR042178">
    <property type="entry name" value="Serpin_sf_1"/>
</dbReference>
<keyword evidence="3" id="KW-0732">Signal</keyword>
<dbReference type="Pfam" id="PF00079">
    <property type="entry name" value="Serpin"/>
    <property type="match status" value="1"/>
</dbReference>
<evidence type="ECO:0000256" key="1">
    <source>
        <dbReference type="ARBA" id="ARBA00009500"/>
    </source>
</evidence>
<dbReference type="InterPro" id="IPR036186">
    <property type="entry name" value="Serpin_sf"/>
</dbReference>
<dbReference type="eggNOG" id="KOG2392">
    <property type="taxonomic scope" value="Eukaryota"/>
</dbReference>
<dbReference type="SUPFAM" id="SSF56574">
    <property type="entry name" value="Serpins"/>
    <property type="match status" value="1"/>
</dbReference>
<feature type="chain" id="PRO_5003422644" evidence="3">
    <location>
        <begin position="21"/>
        <end position="419"/>
    </location>
</feature>
<dbReference type="InParanoid" id="G1TM88"/>
<dbReference type="CDD" id="cd19551">
    <property type="entry name" value="serpinA3_A1AC"/>
    <property type="match status" value="1"/>
</dbReference>
<dbReference type="FunFam" id="3.30.497.10:FF:000001">
    <property type="entry name" value="Serine protease inhibitor"/>
    <property type="match status" value="1"/>
</dbReference>
<dbReference type="GO" id="GO:0005615">
    <property type="term" value="C:extracellular space"/>
    <property type="evidence" value="ECO:0007669"/>
    <property type="project" value="Ensembl"/>
</dbReference>
<dbReference type="Ensembl" id="ENSOCUT00000029863.3">
    <property type="protein sequence ID" value="ENSOCUP00000018096.2"/>
    <property type="gene ID" value="ENSOCUG00000026273.3"/>
</dbReference>